<name>A0ABW2MU96_9FLAO</name>
<dbReference type="EMBL" id="JBHTBN010000002">
    <property type="protein sequence ID" value="MFC7357107.1"/>
    <property type="molecule type" value="Genomic_DNA"/>
</dbReference>
<keyword evidence="2" id="KW-1185">Reference proteome</keyword>
<evidence type="ECO:0000313" key="2">
    <source>
        <dbReference type="Proteomes" id="UP001596415"/>
    </source>
</evidence>
<organism evidence="1 2">
    <name type="scientific">Jejudonia soesokkakensis</name>
    <dbReference type="NCBI Taxonomy" id="1323432"/>
    <lineage>
        <taxon>Bacteria</taxon>
        <taxon>Pseudomonadati</taxon>
        <taxon>Bacteroidota</taxon>
        <taxon>Flavobacteriia</taxon>
        <taxon>Flavobacteriales</taxon>
        <taxon>Flavobacteriaceae</taxon>
        <taxon>Jejudonia</taxon>
    </lineage>
</organism>
<proteinExistence type="predicted"/>
<accession>A0ABW2MU96</accession>
<dbReference type="Pfam" id="PF11013">
    <property type="entry name" value="DUF2851"/>
    <property type="match status" value="1"/>
</dbReference>
<comment type="caution">
    <text evidence="1">The sequence shown here is derived from an EMBL/GenBank/DDBJ whole genome shotgun (WGS) entry which is preliminary data.</text>
</comment>
<dbReference type="InterPro" id="IPR021272">
    <property type="entry name" value="DUF2851"/>
</dbReference>
<dbReference type="Proteomes" id="UP001596415">
    <property type="component" value="Unassembled WGS sequence"/>
</dbReference>
<sequence length="422" mass="48920">MKEDFLHYVWKFQKFEIAQLTTTTNELLTISNAGQHNANSGPDFFNARITIGNQQWAGNVELHIKASDWYVHQHEKDVAYDSVILHVVWEYDADIFRRDGTTIPTIVLKEIVLPEATSNYQNLFTKEYQFITCEQSIATVSEFTLSNWIERLYFERLEKRSLAINREVETLQYDWEALLFRMLAKGFGLQVNGEAFWSMASSLDFSIVRKCKSSFQLEALLFGQASLLETEMEDKYYLALQREYRYLQKKFGVSNAHVIPANYFRLRPPNFPTIRLSQLAGLYHNSSHLFSEVMAARNLERLYVLFDCRASEYWETHFNFQVVSKKKSKQLTKKFIDLLLINVVLPVKFCYASYQGQDVSEEIISLASAMPSEENTILTKFKNIGIRSNTALESQGLLELKKNYCDPIRCLHCAIGTAILKN</sequence>
<dbReference type="RefSeq" id="WP_380216956.1">
    <property type="nucleotide sequence ID" value="NZ_JBHTBN010000002.1"/>
</dbReference>
<protein>
    <submittedName>
        <fullName evidence="1">DUF2851 family protein</fullName>
    </submittedName>
</protein>
<gene>
    <name evidence="1" type="ORF">ACFQO1_05370</name>
</gene>
<evidence type="ECO:0000313" key="1">
    <source>
        <dbReference type="EMBL" id="MFC7357107.1"/>
    </source>
</evidence>
<reference evidence="2" key="1">
    <citation type="journal article" date="2019" name="Int. J. Syst. Evol. Microbiol.">
        <title>The Global Catalogue of Microorganisms (GCM) 10K type strain sequencing project: providing services to taxonomists for standard genome sequencing and annotation.</title>
        <authorList>
            <consortium name="The Broad Institute Genomics Platform"/>
            <consortium name="The Broad Institute Genome Sequencing Center for Infectious Disease"/>
            <person name="Wu L."/>
            <person name="Ma J."/>
        </authorList>
    </citation>
    <scope>NUCLEOTIDE SEQUENCE [LARGE SCALE GENOMIC DNA]</scope>
    <source>
        <strain evidence="2">CGMCC 1.16306</strain>
    </source>
</reference>